<feature type="chain" id="PRO_5046882693" evidence="2">
    <location>
        <begin position="22"/>
        <end position="161"/>
    </location>
</feature>
<protein>
    <submittedName>
        <fullName evidence="4">Uncharacterized protein Sfp38D</fullName>
    </submittedName>
</protein>
<dbReference type="RefSeq" id="XP_016930753.2">
    <property type="nucleotide sequence ID" value="XM_017075264.4"/>
</dbReference>
<keyword evidence="3" id="KW-1185">Reference proteome</keyword>
<dbReference type="AlphaFoldDB" id="A0AB39Z9S2"/>
<reference evidence="4" key="1">
    <citation type="submission" date="2025-08" db="UniProtKB">
        <authorList>
            <consortium name="RefSeq"/>
        </authorList>
    </citation>
    <scope>IDENTIFICATION</scope>
</reference>
<name>A0AB39Z9S2_DROSZ</name>
<dbReference type="GeneID" id="108010396"/>
<sequence length="161" mass="18876">MKITAIFLLSNLGYILGTTLAELNDAATKGVTDMVEKYKVLSMGNTEFSQWIKKLDTVSKTSPMREKFKVRAQFDIYNERRQDLENSITNRITTIDNLINKLLIENTKKCLQFYRRQKKSLQMAYKFSNAIKLTNLLRNKKQCDPENENDESTENDEYSYY</sequence>
<proteinExistence type="predicted"/>
<gene>
    <name evidence="4" type="primary">Sfp38D</name>
</gene>
<dbReference type="Proteomes" id="UP001652628">
    <property type="component" value="Chromosome 2L"/>
</dbReference>
<evidence type="ECO:0000313" key="3">
    <source>
        <dbReference type="Proteomes" id="UP001652628"/>
    </source>
</evidence>
<keyword evidence="2" id="KW-0732">Signal</keyword>
<feature type="signal peptide" evidence="2">
    <location>
        <begin position="1"/>
        <end position="21"/>
    </location>
</feature>
<feature type="region of interest" description="Disordered" evidence="1">
    <location>
        <begin position="142"/>
        <end position="161"/>
    </location>
</feature>
<evidence type="ECO:0000313" key="4">
    <source>
        <dbReference type="RefSeq" id="XP_016930753.2"/>
    </source>
</evidence>
<accession>A0AB39Z9S2</accession>
<evidence type="ECO:0000256" key="2">
    <source>
        <dbReference type="SAM" id="SignalP"/>
    </source>
</evidence>
<organism evidence="3 4">
    <name type="scientific">Drosophila suzukii</name>
    <name type="common">Spotted-wing drosophila fruit fly</name>
    <dbReference type="NCBI Taxonomy" id="28584"/>
    <lineage>
        <taxon>Eukaryota</taxon>
        <taxon>Metazoa</taxon>
        <taxon>Ecdysozoa</taxon>
        <taxon>Arthropoda</taxon>
        <taxon>Hexapoda</taxon>
        <taxon>Insecta</taxon>
        <taxon>Pterygota</taxon>
        <taxon>Neoptera</taxon>
        <taxon>Endopterygota</taxon>
        <taxon>Diptera</taxon>
        <taxon>Brachycera</taxon>
        <taxon>Muscomorpha</taxon>
        <taxon>Ephydroidea</taxon>
        <taxon>Drosophilidae</taxon>
        <taxon>Drosophila</taxon>
        <taxon>Sophophora</taxon>
    </lineage>
</organism>
<feature type="compositionally biased region" description="Acidic residues" evidence="1">
    <location>
        <begin position="145"/>
        <end position="161"/>
    </location>
</feature>
<dbReference type="CTD" id="8673971"/>
<evidence type="ECO:0000256" key="1">
    <source>
        <dbReference type="SAM" id="MobiDB-lite"/>
    </source>
</evidence>